<name>A0A6H5I4R4_9HYME</name>
<evidence type="ECO:0000256" key="1">
    <source>
        <dbReference type="SAM" id="MobiDB-lite"/>
    </source>
</evidence>
<organism evidence="2 3">
    <name type="scientific">Trichogramma brassicae</name>
    <dbReference type="NCBI Taxonomy" id="86971"/>
    <lineage>
        <taxon>Eukaryota</taxon>
        <taxon>Metazoa</taxon>
        <taxon>Ecdysozoa</taxon>
        <taxon>Arthropoda</taxon>
        <taxon>Hexapoda</taxon>
        <taxon>Insecta</taxon>
        <taxon>Pterygota</taxon>
        <taxon>Neoptera</taxon>
        <taxon>Endopterygota</taxon>
        <taxon>Hymenoptera</taxon>
        <taxon>Apocrita</taxon>
        <taxon>Proctotrupomorpha</taxon>
        <taxon>Chalcidoidea</taxon>
        <taxon>Trichogrammatidae</taxon>
        <taxon>Trichogramma</taxon>
    </lineage>
</organism>
<keyword evidence="3" id="KW-1185">Reference proteome</keyword>
<feature type="compositionally biased region" description="Basic and acidic residues" evidence="1">
    <location>
        <begin position="106"/>
        <end position="116"/>
    </location>
</feature>
<feature type="non-terminal residue" evidence="2">
    <location>
        <position position="269"/>
    </location>
</feature>
<sequence>MPEALEKSEKIQDKQKSFFIKINNESTDQNPFVNFFLCGSGCVVDRGSCVAAVESSCSWRSSVSAEVVHLEAVCAAADHSVVSVEKLCASLELSATSEVLRRDEAIREGSKGREPSEFAVQRPSRTSSKAFPRRTITSLDGSRGRSSWGTAEGNGRIVKRIGGLSWLRVAFHFEEQDLELKLSQTSVNNEISGNTYAIEILTQDFERISIDGLTNLLKKWIVRLQFNSTYNKQFALIQQISILFCQCLNRKMKEYGSMSIYENFVWNSM</sequence>
<accession>A0A6H5I4R4</accession>
<evidence type="ECO:0000313" key="2">
    <source>
        <dbReference type="EMBL" id="CAB0032947.1"/>
    </source>
</evidence>
<protein>
    <submittedName>
        <fullName evidence="2">Uncharacterized protein</fullName>
    </submittedName>
</protein>
<feature type="region of interest" description="Disordered" evidence="1">
    <location>
        <begin position="106"/>
        <end position="132"/>
    </location>
</feature>
<gene>
    <name evidence="2" type="ORF">TBRA_LOCUS4871</name>
</gene>
<reference evidence="2 3" key="1">
    <citation type="submission" date="2020-02" db="EMBL/GenBank/DDBJ databases">
        <authorList>
            <person name="Ferguson B K."/>
        </authorList>
    </citation>
    <scope>NUCLEOTIDE SEQUENCE [LARGE SCALE GENOMIC DNA]</scope>
</reference>
<evidence type="ECO:0000313" key="3">
    <source>
        <dbReference type="Proteomes" id="UP000479190"/>
    </source>
</evidence>
<feature type="compositionally biased region" description="Polar residues" evidence="1">
    <location>
        <begin position="123"/>
        <end position="132"/>
    </location>
</feature>
<proteinExistence type="predicted"/>
<dbReference type="EMBL" id="CADCXV010000694">
    <property type="protein sequence ID" value="CAB0032947.1"/>
    <property type="molecule type" value="Genomic_DNA"/>
</dbReference>
<dbReference type="Proteomes" id="UP000479190">
    <property type="component" value="Unassembled WGS sequence"/>
</dbReference>
<dbReference type="AlphaFoldDB" id="A0A6H5I4R4"/>